<keyword evidence="3" id="KW-1185">Reference proteome</keyword>
<protein>
    <submittedName>
        <fullName evidence="2">Uncharacterized protein</fullName>
    </submittedName>
</protein>
<evidence type="ECO:0000313" key="2">
    <source>
        <dbReference type="EMBL" id="CAG62353.2"/>
    </source>
</evidence>
<reference evidence="2 3" key="1">
    <citation type="journal article" date="2004" name="Nature">
        <title>Genome evolution in yeasts.</title>
        <authorList>
            <consortium name="Genolevures"/>
            <person name="Dujon B."/>
            <person name="Sherman D."/>
            <person name="Fischer G."/>
            <person name="Durrens P."/>
            <person name="Casaregola S."/>
            <person name="Lafontaine I."/>
            <person name="de Montigny J."/>
            <person name="Marck C."/>
            <person name="Neuveglise C."/>
            <person name="Talla E."/>
            <person name="Goffard N."/>
            <person name="Frangeul L."/>
            <person name="Aigle M."/>
            <person name="Anthouard V."/>
            <person name="Babour A."/>
            <person name="Barbe V."/>
            <person name="Barnay S."/>
            <person name="Blanchin S."/>
            <person name="Beckerich J.M."/>
            <person name="Beyne E."/>
            <person name="Bleykasten C."/>
            <person name="Boisrame A."/>
            <person name="Boyer J."/>
            <person name="Cattolico L."/>
            <person name="Confanioleri F."/>
            <person name="de Daruvar A."/>
            <person name="Despons L."/>
            <person name="Fabre E."/>
            <person name="Fairhead C."/>
            <person name="Ferry-Dumazet H."/>
            <person name="Groppi A."/>
            <person name="Hantraye F."/>
            <person name="Hennequin C."/>
            <person name="Jauniaux N."/>
            <person name="Joyet P."/>
            <person name="Kachouri R."/>
            <person name="Kerrest A."/>
            <person name="Koszul R."/>
            <person name="Lemaire M."/>
            <person name="Lesur I."/>
            <person name="Ma L."/>
            <person name="Muller H."/>
            <person name="Nicaud J.M."/>
            <person name="Nikolski M."/>
            <person name="Oztas S."/>
            <person name="Ozier-Kalogeropoulos O."/>
            <person name="Pellenz S."/>
            <person name="Potier S."/>
            <person name="Richard G.F."/>
            <person name="Straub M.L."/>
            <person name="Suleau A."/>
            <person name="Swennene D."/>
            <person name="Tekaia F."/>
            <person name="Wesolowski-Louvel M."/>
            <person name="Westhof E."/>
            <person name="Wirth B."/>
            <person name="Zeniou-Meyer M."/>
            <person name="Zivanovic I."/>
            <person name="Bolotin-Fukuhara M."/>
            <person name="Thierry A."/>
            <person name="Bouchier C."/>
            <person name="Caudron B."/>
            <person name="Scarpelli C."/>
            <person name="Gaillardin C."/>
            <person name="Weissenbach J."/>
            <person name="Wincker P."/>
            <person name="Souciet J.L."/>
        </authorList>
    </citation>
    <scope>NUCLEOTIDE SEQUENCE [LARGE SCALE GENOMIC DNA]</scope>
    <source>
        <strain evidence="3">ATCC 2001 / BCRC 20586 / JCM 3761 / NBRC 0622 / NRRL Y-65 / CBS 138</strain>
    </source>
</reference>
<dbReference type="InParanoid" id="Q6FK67"/>
<accession>Q6FK67</accession>
<dbReference type="OMA" id="QYLWQEA"/>
<gene>
    <name evidence="1 2" type="ordered locus">CAGL0M00726g</name>
</gene>
<dbReference type="Proteomes" id="UP000002428">
    <property type="component" value="Chromosome M"/>
</dbReference>
<dbReference type="HOGENOM" id="CLU_122928_0_0_1"/>
<name>Q6FK67_CANGA</name>
<dbReference type="AlphaFoldDB" id="Q6FK67"/>
<sequence>MGTKQSDTEVEGETIVKQDALTTKHPDVEFHPMLKQTIEMWCKSGIRDTYDNKCFKRDVLSRISEITSIMSQIAEESNGGNSDKCRINDGVYRLDWESVYEVGASIMDQYSATVDELLADLDKLYRKQYLWQDSAVLLDSFKGATIIGRLEKWTKLKEAQLEYKQNELVRSAGEIKRALKRLSTENVYGS</sequence>
<dbReference type="VEuPathDB" id="FungiDB:CAGL0M00726g"/>
<organism evidence="2 3">
    <name type="scientific">Candida glabrata (strain ATCC 2001 / BCRC 20586 / JCM 3761 / NBRC 0622 / NRRL Y-65 / CBS 138)</name>
    <name type="common">Yeast</name>
    <name type="synonym">Nakaseomyces glabratus</name>
    <dbReference type="NCBI Taxonomy" id="284593"/>
    <lineage>
        <taxon>Eukaryota</taxon>
        <taxon>Fungi</taxon>
        <taxon>Dikarya</taxon>
        <taxon>Ascomycota</taxon>
        <taxon>Saccharomycotina</taxon>
        <taxon>Saccharomycetes</taxon>
        <taxon>Saccharomycetales</taxon>
        <taxon>Saccharomycetaceae</taxon>
        <taxon>Nakaseomyces</taxon>
    </lineage>
</organism>
<evidence type="ECO:0000313" key="3">
    <source>
        <dbReference type="Proteomes" id="UP000002428"/>
    </source>
</evidence>
<dbReference type="eggNOG" id="ENOG502S5T2">
    <property type="taxonomic scope" value="Eukaryota"/>
</dbReference>
<proteinExistence type="predicted"/>
<dbReference type="KEGG" id="cgr:2891600"/>
<dbReference type="FunCoup" id="Q6FK67">
    <property type="interactions" value="14"/>
</dbReference>
<evidence type="ECO:0000313" key="1">
    <source>
        <dbReference type="CGD" id="CAL0136379"/>
    </source>
</evidence>
<dbReference type="CGD" id="CAL0136379">
    <property type="gene designation" value="CAGL0M00726g"/>
</dbReference>
<dbReference type="EMBL" id="CR380959">
    <property type="protein sequence ID" value="CAG62353.2"/>
    <property type="molecule type" value="Genomic_DNA"/>
</dbReference>